<dbReference type="EMBL" id="VDMD01000027">
    <property type="protein sequence ID" value="TRM59548.1"/>
    <property type="molecule type" value="Genomic_DNA"/>
</dbReference>
<organism evidence="1 2">
    <name type="scientific">Schizophyllum amplum</name>
    <dbReference type="NCBI Taxonomy" id="97359"/>
    <lineage>
        <taxon>Eukaryota</taxon>
        <taxon>Fungi</taxon>
        <taxon>Dikarya</taxon>
        <taxon>Basidiomycota</taxon>
        <taxon>Agaricomycotina</taxon>
        <taxon>Agaricomycetes</taxon>
        <taxon>Agaricomycetidae</taxon>
        <taxon>Agaricales</taxon>
        <taxon>Schizophyllaceae</taxon>
        <taxon>Schizophyllum</taxon>
    </lineage>
</organism>
<protein>
    <submittedName>
        <fullName evidence="1">Uncharacterized protein</fullName>
    </submittedName>
</protein>
<comment type="caution">
    <text evidence="1">The sequence shown here is derived from an EMBL/GenBank/DDBJ whole genome shotgun (WGS) entry which is preliminary data.</text>
</comment>
<gene>
    <name evidence="1" type="ORF">BD626DRAFT_507507</name>
</gene>
<dbReference type="AlphaFoldDB" id="A0A550C446"/>
<proteinExistence type="predicted"/>
<sequence>MDYDAGDDAFPAMPAKRPGFLQSYHSSQPDIPELPVEHRNTRDHYWNYGWPMSMEDVRAFLQVHRPRVLDNDGPTYFLLAAIGSHAAHTSDWFAIRHVLVEPMDTVNGLSEILTPDGRPAVSFFMVVSTASEYYFQARPLKRHMAKLTELFGKEPIWMKDAVEKKLWHEFYNFQV</sequence>
<accession>A0A550C446</accession>
<evidence type="ECO:0000313" key="2">
    <source>
        <dbReference type="Proteomes" id="UP000320762"/>
    </source>
</evidence>
<evidence type="ECO:0000313" key="1">
    <source>
        <dbReference type="EMBL" id="TRM59548.1"/>
    </source>
</evidence>
<name>A0A550C446_9AGAR</name>
<dbReference type="Proteomes" id="UP000320762">
    <property type="component" value="Unassembled WGS sequence"/>
</dbReference>
<reference evidence="1 2" key="1">
    <citation type="journal article" date="2019" name="New Phytol.">
        <title>Comparative genomics reveals unique wood-decay strategies and fruiting body development in the Schizophyllaceae.</title>
        <authorList>
            <person name="Almasi E."/>
            <person name="Sahu N."/>
            <person name="Krizsan K."/>
            <person name="Balint B."/>
            <person name="Kovacs G.M."/>
            <person name="Kiss B."/>
            <person name="Cseklye J."/>
            <person name="Drula E."/>
            <person name="Henrissat B."/>
            <person name="Nagy I."/>
            <person name="Chovatia M."/>
            <person name="Adam C."/>
            <person name="LaButti K."/>
            <person name="Lipzen A."/>
            <person name="Riley R."/>
            <person name="Grigoriev I.V."/>
            <person name="Nagy L.G."/>
        </authorList>
    </citation>
    <scope>NUCLEOTIDE SEQUENCE [LARGE SCALE GENOMIC DNA]</scope>
    <source>
        <strain evidence="1 2">NL-1724</strain>
    </source>
</reference>
<keyword evidence="2" id="KW-1185">Reference proteome</keyword>